<dbReference type="GO" id="GO:0006654">
    <property type="term" value="P:phosphatidic acid biosynthetic process"/>
    <property type="evidence" value="ECO:0007669"/>
    <property type="project" value="TreeGrafter"/>
</dbReference>
<feature type="region of interest" description="Disordered" evidence="1">
    <location>
        <begin position="1"/>
        <end position="21"/>
    </location>
</feature>
<evidence type="ECO:0000256" key="2">
    <source>
        <dbReference type="SAM" id="Phobius"/>
    </source>
</evidence>
<dbReference type="GO" id="GO:0005789">
    <property type="term" value="C:endoplasmic reticulum membrane"/>
    <property type="evidence" value="ECO:0007669"/>
    <property type="project" value="TreeGrafter"/>
</dbReference>
<proteinExistence type="predicted"/>
<keyword evidence="2" id="KW-0472">Membrane</keyword>
<keyword evidence="2" id="KW-1133">Transmembrane helix</keyword>
<dbReference type="EMBL" id="JABXXO010000012">
    <property type="protein sequence ID" value="KAF7762330.1"/>
    <property type="molecule type" value="Genomic_DNA"/>
</dbReference>
<feature type="region of interest" description="Disordered" evidence="1">
    <location>
        <begin position="52"/>
        <end position="74"/>
    </location>
</feature>
<protein>
    <recommendedName>
        <fullName evidence="5">Dolichol kinase</fullName>
    </recommendedName>
</protein>
<evidence type="ECO:0008006" key="5">
    <source>
        <dbReference type="Google" id="ProtNLM"/>
    </source>
</evidence>
<dbReference type="InterPro" id="IPR037997">
    <property type="entry name" value="Dgk1-like"/>
</dbReference>
<reference evidence="3 4" key="1">
    <citation type="journal article" name="Sci. Rep.">
        <title>Telomere-to-telomere assembled and centromere annotated genomes of the two main subspecies of the button mushroom Agaricus bisporus reveal especially polymorphic chromosome ends.</title>
        <authorList>
            <person name="Sonnenberg A.S.M."/>
            <person name="Sedaghat-Telgerd N."/>
            <person name="Lavrijssen B."/>
            <person name="Ohm R.A."/>
            <person name="Hendrickx P.M."/>
            <person name="Scholtmeijer K."/>
            <person name="Baars J.J.P."/>
            <person name="van Peer A."/>
        </authorList>
    </citation>
    <scope>NUCLEOTIDE SEQUENCE [LARGE SCALE GENOMIC DNA]</scope>
    <source>
        <strain evidence="3 4">H119_p4</strain>
    </source>
</reference>
<name>A0A8H7C5F8_AGABI</name>
<comment type="caution">
    <text evidence="3">The sequence shown here is derived from an EMBL/GenBank/DDBJ whole genome shotgun (WGS) entry which is preliminary data.</text>
</comment>
<feature type="transmembrane region" description="Helical" evidence="2">
    <location>
        <begin position="261"/>
        <end position="282"/>
    </location>
</feature>
<dbReference type="Proteomes" id="UP000629468">
    <property type="component" value="Unassembled WGS sequence"/>
</dbReference>
<sequence>MSLDAAPPLRRARSTSRSRSPMLALTSAAITSKVIKRLEGLTHLEMLGVTSIPEDDTEDIPSSNVSDTEREKDDDEALEAERLVLVVDEHEVTPQPAMDARKEKKKVDWEVPRKLLHSSIGFFTLYLYVTEGDVSKVVLTLWSSLCIIVPADVFRLRWPTFERLYERLLGFLMRESEKKSTNGVIWYILGVNFALQFYPRDVATVAILILSWADTAASTIGRLYGPSSPRLPSSIPLLPPPLSSLPLLSHLRLPLAPRKSVAGFMAASFTGTCIAIAFWAWIAPMRFGGKELVWSFEKGVTGSGTLSGWLGLSIVGLVAGLISGVAEAMDLGSLDDNLTLPIVSGGCILGFLKFASWIGSIWT</sequence>
<gene>
    <name evidence="3" type="ORF">Agabi119p4_8923</name>
</gene>
<feature type="transmembrane region" description="Helical" evidence="2">
    <location>
        <begin position="338"/>
        <end position="362"/>
    </location>
</feature>
<keyword evidence="2" id="KW-0812">Transmembrane</keyword>
<evidence type="ECO:0000313" key="3">
    <source>
        <dbReference type="EMBL" id="KAF7762330.1"/>
    </source>
</evidence>
<dbReference type="PANTHER" id="PTHR31303:SF1">
    <property type="entry name" value="CTP-DEPENDENT DIACYLGLYCEROL KINASE 1"/>
    <property type="match status" value="1"/>
</dbReference>
<accession>A0A8H7C5F8</accession>
<evidence type="ECO:0000313" key="4">
    <source>
        <dbReference type="Proteomes" id="UP000629468"/>
    </source>
</evidence>
<feature type="transmembrane region" description="Helical" evidence="2">
    <location>
        <begin position="306"/>
        <end position="326"/>
    </location>
</feature>
<dbReference type="AlphaFoldDB" id="A0A8H7C5F8"/>
<dbReference type="GO" id="GO:0004143">
    <property type="term" value="F:ATP-dependent diacylglycerol kinase activity"/>
    <property type="evidence" value="ECO:0007669"/>
    <property type="project" value="InterPro"/>
</dbReference>
<organism evidence="3 4">
    <name type="scientific">Agaricus bisporus var. burnettii</name>
    <dbReference type="NCBI Taxonomy" id="192524"/>
    <lineage>
        <taxon>Eukaryota</taxon>
        <taxon>Fungi</taxon>
        <taxon>Dikarya</taxon>
        <taxon>Basidiomycota</taxon>
        <taxon>Agaricomycotina</taxon>
        <taxon>Agaricomycetes</taxon>
        <taxon>Agaricomycetidae</taxon>
        <taxon>Agaricales</taxon>
        <taxon>Agaricineae</taxon>
        <taxon>Agaricaceae</taxon>
        <taxon>Agaricus</taxon>
    </lineage>
</organism>
<evidence type="ECO:0000256" key="1">
    <source>
        <dbReference type="SAM" id="MobiDB-lite"/>
    </source>
</evidence>
<dbReference type="PANTHER" id="PTHR31303">
    <property type="entry name" value="CTP-DEPENDENT DIACYLGLYCEROL KINASE 1"/>
    <property type="match status" value="1"/>
</dbReference>